<proteinExistence type="predicted"/>
<accession>A0A9N9I3Y6</accession>
<comment type="caution">
    <text evidence="1">The sequence shown here is derived from an EMBL/GenBank/DDBJ whole genome shotgun (WGS) entry which is preliminary data.</text>
</comment>
<evidence type="ECO:0000313" key="2">
    <source>
        <dbReference type="Proteomes" id="UP000789375"/>
    </source>
</evidence>
<dbReference type="EMBL" id="CAJVPP010012657">
    <property type="protein sequence ID" value="CAG8718412.1"/>
    <property type="molecule type" value="Genomic_DNA"/>
</dbReference>
<reference evidence="1" key="1">
    <citation type="submission" date="2021-06" db="EMBL/GenBank/DDBJ databases">
        <authorList>
            <person name="Kallberg Y."/>
            <person name="Tangrot J."/>
            <person name="Rosling A."/>
        </authorList>
    </citation>
    <scope>NUCLEOTIDE SEQUENCE</scope>
    <source>
        <strain evidence="1">87-6 pot B 2015</strain>
    </source>
</reference>
<dbReference type="AlphaFoldDB" id="A0A9N9I3Y6"/>
<gene>
    <name evidence="1" type="ORF">FMOSSE_LOCUS14814</name>
</gene>
<organism evidence="1 2">
    <name type="scientific">Funneliformis mosseae</name>
    <name type="common">Endomycorrhizal fungus</name>
    <name type="synonym">Glomus mosseae</name>
    <dbReference type="NCBI Taxonomy" id="27381"/>
    <lineage>
        <taxon>Eukaryota</taxon>
        <taxon>Fungi</taxon>
        <taxon>Fungi incertae sedis</taxon>
        <taxon>Mucoromycota</taxon>
        <taxon>Glomeromycotina</taxon>
        <taxon>Glomeromycetes</taxon>
        <taxon>Glomerales</taxon>
        <taxon>Glomeraceae</taxon>
        <taxon>Funneliformis</taxon>
    </lineage>
</organism>
<protein>
    <submittedName>
        <fullName evidence="1">9971_t:CDS:1</fullName>
    </submittedName>
</protein>
<keyword evidence="2" id="KW-1185">Reference proteome</keyword>
<dbReference type="Proteomes" id="UP000789375">
    <property type="component" value="Unassembled WGS sequence"/>
</dbReference>
<name>A0A9N9I3Y6_FUNMO</name>
<evidence type="ECO:0000313" key="1">
    <source>
        <dbReference type="EMBL" id="CAG8718412.1"/>
    </source>
</evidence>
<sequence>MYDIWIKYKNFQSIKISFGGKDVNDLIKQIKEDLKPDFDNVDVNPPLVVNIIETTGTNLLTTDPAILTRLNKLEANQEKLEAVHKISGRSKKDNCKVEKGQVLWNGYGQEANGARVLFELKKLGTIGAPE</sequence>
<feature type="non-terminal residue" evidence="1">
    <location>
        <position position="130"/>
    </location>
</feature>